<sequence length="368" mass="37537">MRVLAAGDHFVGPELLESALRDRLGPSAPGAPSGASGASGASAELEVTRLTLPWPVEPFGPVDGVEEASGGPARLIEALDGAEVCVTQMAPFTAAVFDAAPRLRLVAVCRGGPVNVDLKAATRAGVAVTYAPGRNATAAAEYAVGMILAALRRIPYASAELHSGGWRGDLYAYDQAGLELAGSTAGLVGYGAIGRIVARVLLAFGARVLVADPAVDAAQAAADGVTLVGLDELLSASSVVSLHARLTPETHHLIDADRLALLPHGAVLVNTARGGLLDHEPLPAALADGRLGAVALDVYDVEPPPTSWALRGLPNVVATPHLAGATRQTAERAARIVAAEVDRYVRGEPPEHLANPDVASPEVTGGQT</sequence>
<feature type="compositionally biased region" description="Low complexity" evidence="5">
    <location>
        <begin position="25"/>
        <end position="42"/>
    </location>
</feature>
<dbReference type="RefSeq" id="WP_208879221.1">
    <property type="nucleotide sequence ID" value="NZ_CP031320.1"/>
</dbReference>
<proteinExistence type="inferred from homology"/>
<dbReference type="Proteomes" id="UP000254425">
    <property type="component" value="Chromosome"/>
</dbReference>
<evidence type="ECO:0000256" key="2">
    <source>
        <dbReference type="ARBA" id="ARBA00023002"/>
    </source>
</evidence>
<feature type="region of interest" description="Disordered" evidence="5">
    <location>
        <begin position="347"/>
        <end position="368"/>
    </location>
</feature>
<dbReference type="KEGG" id="sarm:DVA86_16475"/>
<dbReference type="SUPFAM" id="SSF51735">
    <property type="entry name" value="NAD(P)-binding Rossmann-fold domains"/>
    <property type="match status" value="1"/>
</dbReference>
<accession>A0A345XQV0</accession>
<feature type="region of interest" description="Disordered" evidence="5">
    <location>
        <begin position="22"/>
        <end position="42"/>
    </location>
</feature>
<dbReference type="Gene3D" id="3.40.50.720">
    <property type="entry name" value="NAD(P)-binding Rossmann-like Domain"/>
    <property type="match status" value="2"/>
</dbReference>
<keyword evidence="3" id="KW-0520">NAD</keyword>
<dbReference type="InterPro" id="IPR015878">
    <property type="entry name" value="Ado_hCys_hydrolase_NAD-bd"/>
</dbReference>
<keyword evidence="8" id="KW-1185">Reference proteome</keyword>
<evidence type="ECO:0000256" key="4">
    <source>
        <dbReference type="RuleBase" id="RU003719"/>
    </source>
</evidence>
<keyword evidence="2 4" id="KW-0560">Oxidoreductase</keyword>
<dbReference type="PROSITE" id="PS00671">
    <property type="entry name" value="D_2_HYDROXYACID_DH_3"/>
    <property type="match status" value="1"/>
</dbReference>
<comment type="similarity">
    <text evidence="1 4">Belongs to the D-isomer specific 2-hydroxyacid dehydrogenase family.</text>
</comment>
<dbReference type="SMART" id="SM00997">
    <property type="entry name" value="AdoHcyase_NAD"/>
    <property type="match status" value="1"/>
</dbReference>
<reference evidence="7 8" key="1">
    <citation type="submission" date="2018-07" db="EMBL/GenBank/DDBJ databases">
        <title>Draft genome of the type strain Streptomyces armeniacus ATCC 15676.</title>
        <authorList>
            <person name="Labana P."/>
            <person name="Gosse J.T."/>
            <person name="Boddy C.N."/>
        </authorList>
    </citation>
    <scope>NUCLEOTIDE SEQUENCE [LARGE SCALE GENOMIC DNA]</scope>
    <source>
        <strain evidence="7 8">ATCC 15676</strain>
    </source>
</reference>
<dbReference type="InterPro" id="IPR050857">
    <property type="entry name" value="D-2-hydroxyacid_DH"/>
</dbReference>
<dbReference type="GO" id="GO:0051287">
    <property type="term" value="F:NAD binding"/>
    <property type="evidence" value="ECO:0007669"/>
    <property type="project" value="InterPro"/>
</dbReference>
<dbReference type="Pfam" id="PF02826">
    <property type="entry name" value="2-Hacid_dh_C"/>
    <property type="match status" value="1"/>
</dbReference>
<dbReference type="AlphaFoldDB" id="A0A345XQV0"/>
<dbReference type="InterPro" id="IPR029753">
    <property type="entry name" value="D-isomer_DH_CS"/>
</dbReference>
<organism evidence="7 8">
    <name type="scientific">Streptomyces armeniacus</name>
    <dbReference type="NCBI Taxonomy" id="83291"/>
    <lineage>
        <taxon>Bacteria</taxon>
        <taxon>Bacillati</taxon>
        <taxon>Actinomycetota</taxon>
        <taxon>Actinomycetes</taxon>
        <taxon>Kitasatosporales</taxon>
        <taxon>Streptomycetaceae</taxon>
        <taxon>Streptomyces</taxon>
    </lineage>
</organism>
<gene>
    <name evidence="7" type="ORF">DVA86_16475</name>
</gene>
<dbReference type="InterPro" id="IPR006140">
    <property type="entry name" value="D-isomer_DH_NAD-bd"/>
</dbReference>
<dbReference type="PANTHER" id="PTHR42789:SF1">
    <property type="entry name" value="D-ISOMER SPECIFIC 2-HYDROXYACID DEHYDROGENASE FAMILY PROTEIN (AFU_ORTHOLOGUE AFUA_6G10090)"/>
    <property type="match status" value="1"/>
</dbReference>
<evidence type="ECO:0000256" key="5">
    <source>
        <dbReference type="SAM" id="MobiDB-lite"/>
    </source>
</evidence>
<dbReference type="InterPro" id="IPR006139">
    <property type="entry name" value="D-isomer_2_OHA_DH_cat_dom"/>
</dbReference>
<evidence type="ECO:0000256" key="3">
    <source>
        <dbReference type="ARBA" id="ARBA00023027"/>
    </source>
</evidence>
<protein>
    <submittedName>
        <fullName evidence="7">Hydroxyacid dehydrogenase</fullName>
    </submittedName>
</protein>
<dbReference type="CDD" id="cd12171">
    <property type="entry name" value="2-Hacid_dh_10"/>
    <property type="match status" value="1"/>
</dbReference>
<evidence type="ECO:0000313" key="7">
    <source>
        <dbReference type="EMBL" id="AXK34016.1"/>
    </source>
</evidence>
<dbReference type="Pfam" id="PF00389">
    <property type="entry name" value="2-Hacid_dh"/>
    <property type="match status" value="1"/>
</dbReference>
<name>A0A345XQV0_9ACTN</name>
<evidence type="ECO:0000259" key="6">
    <source>
        <dbReference type="SMART" id="SM00997"/>
    </source>
</evidence>
<dbReference type="EMBL" id="CP031320">
    <property type="protein sequence ID" value="AXK34016.1"/>
    <property type="molecule type" value="Genomic_DNA"/>
</dbReference>
<dbReference type="GO" id="GO:0016616">
    <property type="term" value="F:oxidoreductase activity, acting on the CH-OH group of donors, NAD or NADP as acceptor"/>
    <property type="evidence" value="ECO:0007669"/>
    <property type="project" value="InterPro"/>
</dbReference>
<dbReference type="InterPro" id="IPR036291">
    <property type="entry name" value="NAD(P)-bd_dom_sf"/>
</dbReference>
<evidence type="ECO:0000313" key="8">
    <source>
        <dbReference type="Proteomes" id="UP000254425"/>
    </source>
</evidence>
<feature type="domain" description="S-adenosyl-L-homocysteine hydrolase NAD binding" evidence="6">
    <location>
        <begin position="169"/>
        <end position="358"/>
    </location>
</feature>
<evidence type="ECO:0000256" key="1">
    <source>
        <dbReference type="ARBA" id="ARBA00005854"/>
    </source>
</evidence>
<dbReference type="PANTHER" id="PTHR42789">
    <property type="entry name" value="D-ISOMER SPECIFIC 2-HYDROXYACID DEHYDROGENASE FAMILY PROTEIN (AFU_ORTHOLOGUE AFUA_6G10090)"/>
    <property type="match status" value="1"/>
</dbReference>
<dbReference type="SUPFAM" id="SSF52283">
    <property type="entry name" value="Formate/glycerate dehydrogenase catalytic domain-like"/>
    <property type="match status" value="1"/>
</dbReference>